<dbReference type="GO" id="GO:0052689">
    <property type="term" value="F:carboxylic ester hydrolase activity"/>
    <property type="evidence" value="ECO:0007669"/>
    <property type="project" value="UniProtKB-ARBA"/>
</dbReference>
<dbReference type="Proteomes" id="UP000054537">
    <property type="component" value="Unassembled WGS sequence"/>
</dbReference>
<protein>
    <submittedName>
        <fullName evidence="4">Lipase</fullName>
    </submittedName>
</protein>
<dbReference type="InterPro" id="IPR050261">
    <property type="entry name" value="FrsA_esterase"/>
</dbReference>
<reference evidence="4 5" key="1">
    <citation type="submission" date="2014-10" db="EMBL/GenBank/DDBJ databases">
        <title>Draft genome sequence of Actinoplanes utahensis NRRL 12052.</title>
        <authorList>
            <person name="Velasco-Bucheli B."/>
            <person name="del Cerro C."/>
            <person name="Hormigo D."/>
            <person name="Garcia J.L."/>
            <person name="Acebal C."/>
            <person name="Arroyo M."/>
            <person name="de la Mata I."/>
        </authorList>
    </citation>
    <scope>NUCLEOTIDE SEQUENCE [LARGE SCALE GENOMIC DNA]</scope>
    <source>
        <strain evidence="4 5">NRRL 12052</strain>
    </source>
</reference>
<name>A0A0A6URE9_ACTUT</name>
<evidence type="ECO:0000313" key="4">
    <source>
        <dbReference type="EMBL" id="KHD76999.1"/>
    </source>
</evidence>
<proteinExistence type="inferred from homology"/>
<dbReference type="eggNOG" id="COG4188">
    <property type="taxonomic scope" value="Bacteria"/>
</dbReference>
<sequence>MTEEMTLAGKHRTRRTSVVVSALAAIGLGVAGITLVPSADAATTAYPKGPAPTNSSIEATSGPFAIAQTSVSRLTASGFGGGDIYYPTSTSAGTYGAVVIAPGFTAYKSSMAWLAPRIASQGFVVFNIDTLNTSDQPDSRGRQLLAAADYLTGRSSVRTRVDATRVAVVGHSMGGGGTLEASRSRPSLQAAILLTPWNLTKSWRTNTVPTLVVGADGDTVASVTTHAEPFYTSLPASPGKAYLELNNGTHFSPNSSNTTIAKYSIAWLKLFVDNDTRYQQFVCPGPGLGLTVQEYRNTCSSFAI</sequence>
<accession>A0A0A6URE9</accession>
<organism evidence="4 5">
    <name type="scientific">Actinoplanes utahensis</name>
    <dbReference type="NCBI Taxonomy" id="1869"/>
    <lineage>
        <taxon>Bacteria</taxon>
        <taxon>Bacillati</taxon>
        <taxon>Actinomycetota</taxon>
        <taxon>Actinomycetes</taxon>
        <taxon>Micromonosporales</taxon>
        <taxon>Micromonosporaceae</taxon>
        <taxon>Actinoplanes</taxon>
    </lineage>
</organism>
<evidence type="ECO:0000313" key="5">
    <source>
        <dbReference type="Proteomes" id="UP000054537"/>
    </source>
</evidence>
<dbReference type="SUPFAM" id="SSF53474">
    <property type="entry name" value="alpha/beta-Hydrolases"/>
    <property type="match status" value="1"/>
</dbReference>
<evidence type="ECO:0000259" key="3">
    <source>
        <dbReference type="Pfam" id="PF12740"/>
    </source>
</evidence>
<dbReference type="Gene3D" id="3.40.50.1820">
    <property type="entry name" value="alpha/beta hydrolase"/>
    <property type="match status" value="1"/>
</dbReference>
<dbReference type="PANTHER" id="PTHR22946">
    <property type="entry name" value="DIENELACTONE HYDROLASE DOMAIN-CONTAINING PROTEIN-RELATED"/>
    <property type="match status" value="1"/>
</dbReference>
<gene>
    <name evidence="4" type="ORF">MB27_14340</name>
</gene>
<feature type="domain" description="PET hydrolase/cutinase-like" evidence="3">
    <location>
        <begin position="41"/>
        <end position="300"/>
    </location>
</feature>
<dbReference type="InterPro" id="IPR029058">
    <property type="entry name" value="AB_hydrolase_fold"/>
</dbReference>
<evidence type="ECO:0000256" key="2">
    <source>
        <dbReference type="ARBA" id="ARBA00022801"/>
    </source>
</evidence>
<dbReference type="Pfam" id="PF12740">
    <property type="entry name" value="PETase"/>
    <property type="match status" value="1"/>
</dbReference>
<dbReference type="AlphaFoldDB" id="A0A0A6URE9"/>
<keyword evidence="5" id="KW-1185">Reference proteome</keyword>
<comment type="similarity">
    <text evidence="1">Belongs to the AB hydrolase superfamily.</text>
</comment>
<keyword evidence="2" id="KW-0378">Hydrolase</keyword>
<dbReference type="EMBL" id="JRTT01000014">
    <property type="protein sequence ID" value="KHD76999.1"/>
    <property type="molecule type" value="Genomic_DNA"/>
</dbReference>
<dbReference type="InterPro" id="IPR041127">
    <property type="entry name" value="PET_hydrolase/cutinase-like"/>
</dbReference>
<comment type="caution">
    <text evidence="4">The sequence shown here is derived from an EMBL/GenBank/DDBJ whole genome shotgun (WGS) entry which is preliminary data.</text>
</comment>
<dbReference type="PANTHER" id="PTHR22946:SF9">
    <property type="entry name" value="POLYKETIDE TRANSFERASE AF380"/>
    <property type="match status" value="1"/>
</dbReference>
<evidence type="ECO:0000256" key="1">
    <source>
        <dbReference type="ARBA" id="ARBA00008645"/>
    </source>
</evidence>
<dbReference type="STRING" id="1869.MB27_14340"/>